<dbReference type="EMBL" id="FOXS01000001">
    <property type="protein sequence ID" value="SFP90866.1"/>
    <property type="molecule type" value="Genomic_DNA"/>
</dbReference>
<evidence type="ECO:0000259" key="1">
    <source>
        <dbReference type="SMART" id="SM00953"/>
    </source>
</evidence>
<organism evidence="2 3">
    <name type="scientific">Hymenobacter arizonensis</name>
    <name type="common">Siccationidurans arizonensis</name>
    <dbReference type="NCBI Taxonomy" id="1227077"/>
    <lineage>
        <taxon>Bacteria</taxon>
        <taxon>Pseudomonadati</taxon>
        <taxon>Bacteroidota</taxon>
        <taxon>Cytophagia</taxon>
        <taxon>Cytophagales</taxon>
        <taxon>Hymenobacteraceae</taxon>
        <taxon>Hymenobacter</taxon>
    </lineage>
</organism>
<name>A0A1I5U8C0_HYMAR</name>
<dbReference type="OrthoDB" id="9789501at2"/>
<dbReference type="InterPro" id="IPR014914">
    <property type="entry name" value="RES_dom"/>
</dbReference>
<dbReference type="STRING" id="1227077.SAMN04515668_0785"/>
<dbReference type="Pfam" id="PF08808">
    <property type="entry name" value="RES"/>
    <property type="match status" value="1"/>
</dbReference>
<dbReference type="Proteomes" id="UP000199029">
    <property type="component" value="Unassembled WGS sequence"/>
</dbReference>
<accession>A0A1I5U8C0</accession>
<feature type="domain" description="RES" evidence="1">
    <location>
        <begin position="11"/>
        <end position="137"/>
    </location>
</feature>
<evidence type="ECO:0000313" key="2">
    <source>
        <dbReference type="EMBL" id="SFP90866.1"/>
    </source>
</evidence>
<keyword evidence="3" id="KW-1185">Reference proteome</keyword>
<evidence type="ECO:0000313" key="3">
    <source>
        <dbReference type="Proteomes" id="UP000199029"/>
    </source>
</evidence>
<sequence>MEIYRICLAKYAGELVASGNPGRWNLRGQLVIYAAGSRALACLENVVHRSGEGLNSLFKVIRIEVPDALAIEELTLEQMPEEWQLPRHYARCQPLGAAWYQRQAAAVLRVPSSIISHEHNYVLNTRHPDFGQIRIAGWEDFAFDPRIKQEDMN</sequence>
<reference evidence="3" key="1">
    <citation type="submission" date="2016-10" db="EMBL/GenBank/DDBJ databases">
        <authorList>
            <person name="Varghese N."/>
            <person name="Submissions S."/>
        </authorList>
    </citation>
    <scope>NUCLEOTIDE SEQUENCE [LARGE SCALE GENOMIC DNA]</scope>
    <source>
        <strain evidence="3">OR362-8,ATCC BAA-1266,JCM 13504</strain>
    </source>
</reference>
<dbReference type="RefSeq" id="WP_092669120.1">
    <property type="nucleotide sequence ID" value="NZ_FOXS01000001.1"/>
</dbReference>
<proteinExistence type="predicted"/>
<gene>
    <name evidence="2" type="ORF">SAMN04515668_0785</name>
</gene>
<dbReference type="SMART" id="SM00953">
    <property type="entry name" value="RES"/>
    <property type="match status" value="1"/>
</dbReference>
<dbReference type="AlphaFoldDB" id="A0A1I5U8C0"/>
<protein>
    <submittedName>
        <fullName evidence="2">RES domain-containing protein</fullName>
    </submittedName>
</protein>